<accession>A0A923LQR9</accession>
<evidence type="ECO:0000313" key="3">
    <source>
        <dbReference type="Proteomes" id="UP000606720"/>
    </source>
</evidence>
<organism evidence="2 3">
    <name type="scientific">Roseburia zhanii</name>
    <dbReference type="NCBI Taxonomy" id="2763064"/>
    <lineage>
        <taxon>Bacteria</taxon>
        <taxon>Bacillati</taxon>
        <taxon>Bacillota</taxon>
        <taxon>Clostridia</taxon>
        <taxon>Lachnospirales</taxon>
        <taxon>Lachnospiraceae</taxon>
        <taxon>Roseburia</taxon>
    </lineage>
</organism>
<dbReference type="AlphaFoldDB" id="A0A923LQR9"/>
<name>A0A923LQR9_9FIRM</name>
<dbReference type="Pfam" id="PF09359">
    <property type="entry name" value="VTC"/>
    <property type="match status" value="1"/>
</dbReference>
<evidence type="ECO:0000313" key="2">
    <source>
        <dbReference type="EMBL" id="MBC5714762.1"/>
    </source>
</evidence>
<sequence length="83" mass="9447">MQSELEYAIEKYGLKPAVYLSYERMAYFGKEQLDLREGSFGIPLLEQGEKLMEIKIPETMPLWLAHALSECGIFPISFSIDAA</sequence>
<dbReference type="InterPro" id="IPR018966">
    <property type="entry name" value="VTC_domain"/>
</dbReference>
<dbReference type="EMBL" id="JACOPH010000010">
    <property type="protein sequence ID" value="MBC5714762.1"/>
    <property type="molecule type" value="Genomic_DNA"/>
</dbReference>
<protein>
    <recommendedName>
        <fullName evidence="1">VTC domain-containing protein</fullName>
    </recommendedName>
</protein>
<comment type="caution">
    <text evidence="2">The sequence shown here is derived from an EMBL/GenBank/DDBJ whole genome shotgun (WGS) entry which is preliminary data.</text>
</comment>
<feature type="domain" description="VTC" evidence="1">
    <location>
        <begin position="3"/>
        <end position="79"/>
    </location>
</feature>
<proteinExistence type="predicted"/>
<keyword evidence="3" id="KW-1185">Reference proteome</keyword>
<dbReference type="RefSeq" id="WP_186867381.1">
    <property type="nucleotide sequence ID" value="NZ_JACOPH010000010.1"/>
</dbReference>
<dbReference type="Proteomes" id="UP000606720">
    <property type="component" value="Unassembled WGS sequence"/>
</dbReference>
<reference evidence="2" key="1">
    <citation type="submission" date="2020-08" db="EMBL/GenBank/DDBJ databases">
        <title>Genome public.</title>
        <authorList>
            <person name="Liu C."/>
            <person name="Sun Q."/>
        </authorList>
    </citation>
    <scope>NUCLEOTIDE SEQUENCE</scope>
    <source>
        <strain evidence="2">BX1005</strain>
    </source>
</reference>
<evidence type="ECO:0000259" key="1">
    <source>
        <dbReference type="Pfam" id="PF09359"/>
    </source>
</evidence>
<gene>
    <name evidence="2" type="ORF">H8S17_11225</name>
</gene>